<dbReference type="PANTHER" id="PTHR34997:SF1">
    <property type="entry name" value="PEPTIDOGLYCAN-BINDING LYSIN DOMAIN"/>
    <property type="match status" value="1"/>
</dbReference>
<dbReference type="SUPFAM" id="SSF54106">
    <property type="entry name" value="LysM domain"/>
    <property type="match status" value="1"/>
</dbReference>
<feature type="domain" description="LysM" evidence="3">
    <location>
        <begin position="213"/>
        <end position="259"/>
    </location>
</feature>
<gene>
    <name evidence="4" type="ORF">BJX63DRAFT_438128</name>
</gene>
<feature type="domain" description="LysM" evidence="3">
    <location>
        <begin position="52"/>
        <end position="98"/>
    </location>
</feature>
<name>A0ABR4GSY8_9EURO</name>
<evidence type="ECO:0000256" key="2">
    <source>
        <dbReference type="ARBA" id="ARBA00023026"/>
    </source>
</evidence>
<reference evidence="4 5" key="1">
    <citation type="submission" date="2024-07" db="EMBL/GenBank/DDBJ databases">
        <title>Section-level genome sequencing and comparative genomics of Aspergillus sections Usti and Cavernicolus.</title>
        <authorList>
            <consortium name="Lawrence Berkeley National Laboratory"/>
            <person name="Nybo J.L."/>
            <person name="Vesth T.C."/>
            <person name="Theobald S."/>
            <person name="Frisvad J.C."/>
            <person name="Larsen T.O."/>
            <person name="Kjaerboelling I."/>
            <person name="Rothschild-Mancinelli K."/>
            <person name="Lyhne E.K."/>
            <person name="Kogle M.E."/>
            <person name="Barry K."/>
            <person name="Clum A."/>
            <person name="Na H."/>
            <person name="Ledsgaard L."/>
            <person name="Lin J."/>
            <person name="Lipzen A."/>
            <person name="Kuo A."/>
            <person name="Riley R."/>
            <person name="Mondo S."/>
            <person name="Labutti K."/>
            <person name="Haridas S."/>
            <person name="Pangalinan J."/>
            <person name="Salamov A.A."/>
            <person name="Simmons B.A."/>
            <person name="Magnuson J.K."/>
            <person name="Chen J."/>
            <person name="Drula E."/>
            <person name="Henrissat B."/>
            <person name="Wiebenga A."/>
            <person name="Lubbers R.J."/>
            <person name="Gomes A.C."/>
            <person name="Makela M.R."/>
            <person name="Stajich J."/>
            <person name="Grigoriev I.V."/>
            <person name="Mortensen U.H."/>
            <person name="De Vries R.P."/>
            <person name="Baker S.E."/>
            <person name="Andersen M.R."/>
        </authorList>
    </citation>
    <scope>NUCLEOTIDE SEQUENCE [LARGE SCALE GENOMIC DNA]</scope>
    <source>
        <strain evidence="4 5">CBS 588.65</strain>
    </source>
</reference>
<evidence type="ECO:0000313" key="4">
    <source>
        <dbReference type="EMBL" id="KAL2802188.1"/>
    </source>
</evidence>
<dbReference type="InterPro" id="IPR052210">
    <property type="entry name" value="LysM1-like"/>
</dbReference>
<dbReference type="InterPro" id="IPR018392">
    <property type="entry name" value="LysM"/>
</dbReference>
<dbReference type="Proteomes" id="UP001610334">
    <property type="component" value="Unassembled WGS sequence"/>
</dbReference>
<evidence type="ECO:0000256" key="1">
    <source>
        <dbReference type="ARBA" id="ARBA00022669"/>
    </source>
</evidence>
<keyword evidence="1" id="KW-0147">Chitin-binding</keyword>
<sequence length="285" mass="32023">MDVLVGHMACFSYPGNETSTDNLYATKPAGGTTTTTAPAPTNLAPDVNPDCGKYYQVKDDCCQAIAMKNHIMLDDFYFLNPGIDKNCTNLWLNYNYCVSPVGNIETYPGYAIVTGGPTTSRFMPTLPETAIDWSDLPLATLTPWTPLPTPTTLPLANGTRKDCKEYKDNTRGEIACQWFTGQINFFQMGRIWSQSTWNLPVNAAPNSTYECYEWYETEEGDTCDSVLQVANIALDAFYAWNPSVKDDCSNMWLNTSYCLLGEGYEDTFYPFYRIQPANTNQHMLR</sequence>
<evidence type="ECO:0000313" key="5">
    <source>
        <dbReference type="Proteomes" id="UP001610334"/>
    </source>
</evidence>
<dbReference type="CDD" id="cd00118">
    <property type="entry name" value="LysM"/>
    <property type="match status" value="2"/>
</dbReference>
<comment type="caution">
    <text evidence="4">The sequence shown here is derived from an EMBL/GenBank/DDBJ whole genome shotgun (WGS) entry which is preliminary data.</text>
</comment>
<evidence type="ECO:0000259" key="3">
    <source>
        <dbReference type="PROSITE" id="PS51782"/>
    </source>
</evidence>
<keyword evidence="2" id="KW-0843">Virulence</keyword>
<dbReference type="PROSITE" id="PS51782">
    <property type="entry name" value="LYSM"/>
    <property type="match status" value="2"/>
</dbReference>
<dbReference type="EMBL" id="JBFXLT010000202">
    <property type="protein sequence ID" value="KAL2802188.1"/>
    <property type="molecule type" value="Genomic_DNA"/>
</dbReference>
<dbReference type="InterPro" id="IPR036779">
    <property type="entry name" value="LysM_dom_sf"/>
</dbReference>
<proteinExistence type="predicted"/>
<protein>
    <recommendedName>
        <fullName evidence="3">LysM domain-containing protein</fullName>
    </recommendedName>
</protein>
<organism evidence="4 5">
    <name type="scientific">Aspergillus granulosus</name>
    <dbReference type="NCBI Taxonomy" id="176169"/>
    <lineage>
        <taxon>Eukaryota</taxon>
        <taxon>Fungi</taxon>
        <taxon>Dikarya</taxon>
        <taxon>Ascomycota</taxon>
        <taxon>Pezizomycotina</taxon>
        <taxon>Eurotiomycetes</taxon>
        <taxon>Eurotiomycetidae</taxon>
        <taxon>Eurotiales</taxon>
        <taxon>Aspergillaceae</taxon>
        <taxon>Aspergillus</taxon>
        <taxon>Aspergillus subgen. Nidulantes</taxon>
    </lineage>
</organism>
<dbReference type="Gene3D" id="3.10.350.10">
    <property type="entry name" value="LysM domain"/>
    <property type="match status" value="2"/>
</dbReference>
<keyword evidence="5" id="KW-1185">Reference proteome</keyword>
<dbReference type="PANTHER" id="PTHR34997">
    <property type="entry name" value="AM15"/>
    <property type="match status" value="1"/>
</dbReference>
<accession>A0ABR4GSY8</accession>